<comment type="caution">
    <text evidence="1">The sequence shown here is derived from an EMBL/GenBank/DDBJ whole genome shotgun (WGS) entry which is preliminary data.</text>
</comment>
<dbReference type="EMBL" id="VWKB01000086">
    <property type="protein sequence ID" value="KAA4088353.1"/>
    <property type="molecule type" value="Genomic_DNA"/>
</dbReference>
<protein>
    <submittedName>
        <fullName evidence="1">Uncharacterized protein</fullName>
    </submittedName>
</protein>
<sequence length="61" mass="6742">MKTNQTIIENGSLKDVSYESPKCVVINVESEGVLCSSNPEGNGMENFVISQSNRFDSSIWK</sequence>
<dbReference type="Proteomes" id="UP000473905">
    <property type="component" value="Unassembled WGS sequence"/>
</dbReference>
<gene>
    <name evidence="1" type="ORF">F3D66_30920</name>
</gene>
<accession>A0A5M5DML5</accession>
<keyword evidence="2" id="KW-1185">Reference proteome</keyword>
<evidence type="ECO:0000313" key="1">
    <source>
        <dbReference type="EMBL" id="KAA4088353.1"/>
    </source>
</evidence>
<proteinExistence type="predicted"/>
<organism evidence="1 2">
    <name type="scientific">Bacteroides ovatus</name>
    <dbReference type="NCBI Taxonomy" id="28116"/>
    <lineage>
        <taxon>Bacteria</taxon>
        <taxon>Pseudomonadati</taxon>
        <taxon>Bacteroidota</taxon>
        <taxon>Bacteroidia</taxon>
        <taxon>Bacteroidales</taxon>
        <taxon>Bacteroidaceae</taxon>
        <taxon>Bacteroides</taxon>
    </lineage>
</organism>
<name>A0A5M5DML5_BACOV</name>
<reference evidence="1 2" key="1">
    <citation type="journal article" date="2019" name="Nat. Med.">
        <title>A library of human gut bacterial isolates paired with longitudinal multiomics data enables mechanistic microbiome research.</title>
        <authorList>
            <person name="Poyet M."/>
            <person name="Groussin M."/>
            <person name="Gibbons S.M."/>
            <person name="Avila-Pacheco J."/>
            <person name="Jiang X."/>
            <person name="Kearney S.M."/>
            <person name="Perrotta A.R."/>
            <person name="Berdy B."/>
            <person name="Zhao S."/>
            <person name="Lieberman T.D."/>
            <person name="Swanson P.K."/>
            <person name="Smith M."/>
            <person name="Roesemann S."/>
            <person name="Alexander J.E."/>
            <person name="Rich S.A."/>
            <person name="Livny J."/>
            <person name="Vlamakis H."/>
            <person name="Clish C."/>
            <person name="Bullock K."/>
            <person name="Deik A."/>
            <person name="Scott J."/>
            <person name="Pierce K.A."/>
            <person name="Xavier R.J."/>
            <person name="Alm E.J."/>
        </authorList>
    </citation>
    <scope>NUCLEOTIDE SEQUENCE [LARGE SCALE GENOMIC DNA]</scope>
    <source>
        <strain evidence="1 2">BIOML-A134</strain>
    </source>
</reference>
<evidence type="ECO:0000313" key="2">
    <source>
        <dbReference type="Proteomes" id="UP000473905"/>
    </source>
</evidence>
<dbReference type="RefSeq" id="WP_004320127.1">
    <property type="nucleotide sequence ID" value="NZ_DAWEDY010000081.1"/>
</dbReference>
<dbReference type="AlphaFoldDB" id="A0A5M5DML5"/>